<gene>
    <name evidence="2" type="ORF">HKW67_11515</name>
</gene>
<dbReference type="KEGG" id="ggr:HKW67_11515"/>
<feature type="domain" description="DUF547" evidence="1">
    <location>
        <begin position="62"/>
        <end position="177"/>
    </location>
</feature>
<protein>
    <submittedName>
        <fullName evidence="2">DUF547 domain-containing protein</fullName>
    </submittedName>
</protein>
<dbReference type="PANTHER" id="PTHR46361">
    <property type="entry name" value="ELECTRON CARRIER/ PROTEIN DISULFIDE OXIDOREDUCTASE"/>
    <property type="match status" value="1"/>
</dbReference>
<evidence type="ECO:0000313" key="2">
    <source>
        <dbReference type="EMBL" id="QJR36089.1"/>
    </source>
</evidence>
<evidence type="ECO:0000259" key="1">
    <source>
        <dbReference type="Pfam" id="PF04784"/>
    </source>
</evidence>
<dbReference type="RefSeq" id="WP_171225522.1">
    <property type="nucleotide sequence ID" value="NZ_CP053085.1"/>
</dbReference>
<sequence>MLTAALFAAALSLATPQPAPSHSPFDALLKAHVRGGLVDYDAFGRAPEFKAYLASLAKTDPASLNKADALALWINAYNAYTIQLINAHNERESIRNINKSFGVVKAYGPWKEKLAVVGGRAYSLDEIEQDIIRKRFAEPRIHFALVCAAMGCPPLRSEAYAGATLDAQLDDQARQFLLQSPTKNRVDVSARVAYLSPIFVEFRDYIKDFGGSQATVGRYIARYFPAGAERDLLNSGRFTVRVTEYNWSLNIMRAYTSPRGS</sequence>
<name>A0A6M4IQP9_9BACT</name>
<proteinExistence type="predicted"/>
<organism evidence="2 3">
    <name type="scientific">Gemmatimonas groenlandica</name>
    <dbReference type="NCBI Taxonomy" id="2732249"/>
    <lineage>
        <taxon>Bacteria</taxon>
        <taxon>Pseudomonadati</taxon>
        <taxon>Gemmatimonadota</taxon>
        <taxon>Gemmatimonadia</taxon>
        <taxon>Gemmatimonadales</taxon>
        <taxon>Gemmatimonadaceae</taxon>
        <taxon>Gemmatimonas</taxon>
    </lineage>
</organism>
<evidence type="ECO:0000313" key="3">
    <source>
        <dbReference type="Proteomes" id="UP000500938"/>
    </source>
</evidence>
<dbReference type="Proteomes" id="UP000500938">
    <property type="component" value="Chromosome"/>
</dbReference>
<dbReference type="AlphaFoldDB" id="A0A6M4IQP9"/>
<keyword evidence="3" id="KW-1185">Reference proteome</keyword>
<dbReference type="InterPro" id="IPR006869">
    <property type="entry name" value="DUF547"/>
</dbReference>
<reference evidence="2 3" key="1">
    <citation type="submission" date="2020-05" db="EMBL/GenBank/DDBJ databases">
        <title>Complete genome sequence of Gemmatimonas greenlandica TET16.</title>
        <authorList>
            <person name="Zeng Y."/>
        </authorList>
    </citation>
    <scope>NUCLEOTIDE SEQUENCE [LARGE SCALE GENOMIC DNA]</scope>
    <source>
        <strain evidence="2 3">TET16</strain>
    </source>
</reference>
<dbReference type="Pfam" id="PF04784">
    <property type="entry name" value="DUF547"/>
    <property type="match status" value="1"/>
</dbReference>
<dbReference type="PANTHER" id="PTHR46361:SF3">
    <property type="entry name" value="ELECTRON CARRIER_ PROTEIN DISULFIDE OXIDOREDUCTASE"/>
    <property type="match status" value="1"/>
</dbReference>
<accession>A0A6M4IQP9</accession>
<dbReference type="EMBL" id="CP053085">
    <property type="protein sequence ID" value="QJR36089.1"/>
    <property type="molecule type" value="Genomic_DNA"/>
</dbReference>